<feature type="region of interest" description="Disordered" evidence="1">
    <location>
        <begin position="47"/>
        <end position="185"/>
    </location>
</feature>
<gene>
    <name evidence="2" type="ORF">BJ322DRAFT_1106942</name>
</gene>
<evidence type="ECO:0000256" key="1">
    <source>
        <dbReference type="SAM" id="MobiDB-lite"/>
    </source>
</evidence>
<name>A0A9P6L865_9AGAM</name>
<sequence>MVSQETWYTHNKYRVRKCCTVRSTCPATGARAPENLLSVAAENVSVQQDVGPPGGVSHSARSDSDNGEMQEDDQGRQTPPQVSTPFSPRPLPSPPRSQLSSHRSSLSSHRSSPSSRSSQPSSRRSSPSSHRSSPSSHHSQPSSQPSPPRPPSPPADPPLPPPPPGFDEDNPGRAATPLGDDYPPAVIPKIRTAIEFIHMVEEATLESQFDPEQLEELLDPQEHEALPPDDPIL</sequence>
<feature type="compositionally biased region" description="Polar residues" evidence="1">
    <location>
        <begin position="76"/>
        <end position="86"/>
    </location>
</feature>
<organism evidence="2 3">
    <name type="scientific">Thelephora terrestris</name>
    <dbReference type="NCBI Taxonomy" id="56493"/>
    <lineage>
        <taxon>Eukaryota</taxon>
        <taxon>Fungi</taxon>
        <taxon>Dikarya</taxon>
        <taxon>Basidiomycota</taxon>
        <taxon>Agaricomycotina</taxon>
        <taxon>Agaricomycetes</taxon>
        <taxon>Thelephorales</taxon>
        <taxon>Thelephoraceae</taxon>
        <taxon>Thelephora</taxon>
    </lineage>
</organism>
<dbReference type="EMBL" id="WIUZ02000005">
    <property type="protein sequence ID" value="KAF9786837.1"/>
    <property type="molecule type" value="Genomic_DNA"/>
</dbReference>
<feature type="region of interest" description="Disordered" evidence="1">
    <location>
        <begin position="207"/>
        <end position="233"/>
    </location>
</feature>
<feature type="compositionally biased region" description="Low complexity" evidence="1">
    <location>
        <begin position="96"/>
        <end position="143"/>
    </location>
</feature>
<reference evidence="2" key="2">
    <citation type="submission" date="2020-11" db="EMBL/GenBank/DDBJ databases">
        <authorList>
            <consortium name="DOE Joint Genome Institute"/>
            <person name="Kuo A."/>
            <person name="Miyauchi S."/>
            <person name="Kiss E."/>
            <person name="Drula E."/>
            <person name="Kohler A."/>
            <person name="Sanchez-Garcia M."/>
            <person name="Andreopoulos B."/>
            <person name="Barry K.W."/>
            <person name="Bonito G."/>
            <person name="Buee M."/>
            <person name="Carver A."/>
            <person name="Chen C."/>
            <person name="Cichocki N."/>
            <person name="Clum A."/>
            <person name="Culley D."/>
            <person name="Crous P.W."/>
            <person name="Fauchery L."/>
            <person name="Girlanda M."/>
            <person name="Hayes R."/>
            <person name="Keri Z."/>
            <person name="Labutti K."/>
            <person name="Lipzen A."/>
            <person name="Lombard V."/>
            <person name="Magnuson J."/>
            <person name="Maillard F."/>
            <person name="Morin E."/>
            <person name="Murat C."/>
            <person name="Nolan M."/>
            <person name="Ohm R."/>
            <person name="Pangilinan J."/>
            <person name="Pereira M."/>
            <person name="Perotto S."/>
            <person name="Peter M."/>
            <person name="Riley R."/>
            <person name="Sitrit Y."/>
            <person name="Stielow B."/>
            <person name="Szollosi G."/>
            <person name="Zifcakova L."/>
            <person name="Stursova M."/>
            <person name="Spatafora J.W."/>
            <person name="Tedersoo L."/>
            <person name="Vaario L.-M."/>
            <person name="Yamada A."/>
            <person name="Yan M."/>
            <person name="Wang P."/>
            <person name="Xu J."/>
            <person name="Bruns T."/>
            <person name="Baldrian P."/>
            <person name="Vilgalys R."/>
            <person name="Henrissat B."/>
            <person name="Grigoriev I.V."/>
            <person name="Hibbett D."/>
            <person name="Nagy L.G."/>
            <person name="Martin F.M."/>
        </authorList>
    </citation>
    <scope>NUCLEOTIDE SEQUENCE</scope>
    <source>
        <strain evidence="2">UH-Tt-Lm1</strain>
    </source>
</reference>
<keyword evidence="3" id="KW-1185">Reference proteome</keyword>
<evidence type="ECO:0000313" key="3">
    <source>
        <dbReference type="Proteomes" id="UP000736335"/>
    </source>
</evidence>
<feature type="compositionally biased region" description="Pro residues" evidence="1">
    <location>
        <begin position="144"/>
        <end position="165"/>
    </location>
</feature>
<reference evidence="2" key="1">
    <citation type="journal article" date="2020" name="Nat. Commun.">
        <title>Large-scale genome sequencing of mycorrhizal fungi provides insights into the early evolution of symbiotic traits.</title>
        <authorList>
            <person name="Miyauchi S."/>
            <person name="Kiss E."/>
            <person name="Kuo A."/>
            <person name="Drula E."/>
            <person name="Kohler A."/>
            <person name="Sanchez-Garcia M."/>
            <person name="Morin E."/>
            <person name="Andreopoulos B."/>
            <person name="Barry K.W."/>
            <person name="Bonito G."/>
            <person name="Buee M."/>
            <person name="Carver A."/>
            <person name="Chen C."/>
            <person name="Cichocki N."/>
            <person name="Clum A."/>
            <person name="Culley D."/>
            <person name="Crous P.W."/>
            <person name="Fauchery L."/>
            <person name="Girlanda M."/>
            <person name="Hayes R.D."/>
            <person name="Keri Z."/>
            <person name="LaButti K."/>
            <person name="Lipzen A."/>
            <person name="Lombard V."/>
            <person name="Magnuson J."/>
            <person name="Maillard F."/>
            <person name="Murat C."/>
            <person name="Nolan M."/>
            <person name="Ohm R.A."/>
            <person name="Pangilinan J."/>
            <person name="Pereira M.F."/>
            <person name="Perotto S."/>
            <person name="Peter M."/>
            <person name="Pfister S."/>
            <person name="Riley R."/>
            <person name="Sitrit Y."/>
            <person name="Stielow J.B."/>
            <person name="Szollosi G."/>
            <person name="Zifcakova L."/>
            <person name="Stursova M."/>
            <person name="Spatafora J.W."/>
            <person name="Tedersoo L."/>
            <person name="Vaario L.M."/>
            <person name="Yamada A."/>
            <person name="Yan M."/>
            <person name="Wang P."/>
            <person name="Xu J."/>
            <person name="Bruns T."/>
            <person name="Baldrian P."/>
            <person name="Vilgalys R."/>
            <person name="Dunand C."/>
            <person name="Henrissat B."/>
            <person name="Grigoriev I.V."/>
            <person name="Hibbett D."/>
            <person name="Nagy L.G."/>
            <person name="Martin F.M."/>
        </authorList>
    </citation>
    <scope>NUCLEOTIDE SEQUENCE</scope>
    <source>
        <strain evidence="2">UH-Tt-Lm1</strain>
    </source>
</reference>
<protein>
    <submittedName>
        <fullName evidence="2">Uncharacterized protein</fullName>
    </submittedName>
</protein>
<comment type="caution">
    <text evidence="2">The sequence shown here is derived from an EMBL/GenBank/DDBJ whole genome shotgun (WGS) entry which is preliminary data.</text>
</comment>
<dbReference type="Proteomes" id="UP000736335">
    <property type="component" value="Unassembled WGS sequence"/>
</dbReference>
<evidence type="ECO:0000313" key="2">
    <source>
        <dbReference type="EMBL" id="KAF9786837.1"/>
    </source>
</evidence>
<dbReference type="AlphaFoldDB" id="A0A9P6L865"/>
<accession>A0A9P6L865</accession>
<proteinExistence type="predicted"/>